<dbReference type="Pfam" id="PF13558">
    <property type="entry name" value="SbcC_Walker_B"/>
    <property type="match status" value="1"/>
</dbReference>
<dbReference type="NCBIfam" id="TIGR00606">
    <property type="entry name" value="rad50"/>
    <property type="match status" value="1"/>
</dbReference>
<sequence>MSKIDKLQILGVRSFGNKVGETIQFGTPLTLIVGWNGSGKTTIIECLKYVTTGELPPNSKTGGAFIHDPKLCGEKEVLAQVMLAFRSTSGVRMVATRKLQLTVKKTTRSQKTLEGSLLMIRDGERHSISARVADMDAFIPQYLGVSKAILENVIFCHQDDSLWPMSEPSVLKKKFDEIFEALKYTKAIENIKLLRRKQNEELAKYRIIEQHAKEDKEKRDRAEKRSTELYDQIEAMRTEVGNINAKLTEAQEKAKEAYGHAARYEQIVAQLNGKRIALRVNRESVTELELNLKQMAESDDDLQSMLDQYEDRITLYGQQSEQLRQQYSDFKHELEENRAALGLKQSEIGKHEEQKAQHNRRLQQRESLIKEAAKRHGIRGFDYDITDKQVANFLETIGKMSRDRNRALDKARQDTQEEHRSALNVVNQLNESKSALNQRKETSRSQIQTNDRRISDIQKSMNEIHVDEGGEAILRDKKKETEQRLMSANSEADSERFDDHIREADTALRMLDEKKEALEAELVDATRFARDSAQIEYAQDELKGAEHSLETMKGVHGPRISQLVDTEWELATLENSFQRVLAEKGSKVKEGESHRDITQAKLDGINFKLANNESEQKKKRSELQKYEQTIRDAIGQGDILDFEETLQDLEERYEMASSDQAKFQAQIEYMQACLQVAEEHNQCRLCRRSLKDNKAEHFTRAGFISSIEKIIEKASNNAQNDDADELLAEVEHARKAKPSYELAMRVRDTELPALQLESAQLTSERELVNKQLEEQDSLVYDLQNAKHEVESLSKNVQSIISYHNQARELESKIKDLTAIQKAAGLSRGIDVIQEDLKKIGDEGRHAKASLTRLSADRDKFRNLVTTLELRIRDITAELNNAQTKLKEKRGLVDRIEELKTHNSEQRGAIQGIDKDIQSLLPQIEQAQAKCDDINRRGNERIQRLQDESSALADSVRQLTFVEQEISAYIDRGGPQRLAKTHRDIENLQGEIHRLDEKLIQATRQVKKIEDIMRDVENTKRAIGDNLRYRKAKRTLETLQVEIEELESHNAEQDKDRYEREAYQWQNDINKLSTEQARLYATLTTKDDQLKDLLEEWKANYADAAYKYREAHIKVETTKAAVEDLGRYGGALDKAIMKYHTLKMEEINRIIEELWKNAYQGTDVDKIRIRSDNETAKGNRSYNYRVVMVKQETEMDMRGRCSAGQKVLASIVIRLALAECFGTNCGLIALDEPTTNLDQQNIKGLAESLSEIIKIRRKQANFQLIVITHDEQFLRDMNCADYTEHYWRVGRNHEQQSEIRRQNISEVA</sequence>
<dbReference type="InterPro" id="IPR004584">
    <property type="entry name" value="Rad50_eukaryotes"/>
</dbReference>
<feature type="coiled-coil region" evidence="15">
    <location>
        <begin position="471"/>
        <end position="528"/>
    </location>
</feature>
<protein>
    <recommendedName>
        <fullName evidence="5">DNA repair protein RAD50</fullName>
    </recommendedName>
</protein>
<feature type="compositionally biased region" description="Basic and acidic residues" evidence="16">
    <location>
        <begin position="347"/>
        <end position="356"/>
    </location>
</feature>
<dbReference type="GO" id="GO:0007004">
    <property type="term" value="P:telomere maintenance via telomerase"/>
    <property type="evidence" value="ECO:0007669"/>
    <property type="project" value="TreeGrafter"/>
</dbReference>
<keyword evidence="19" id="KW-1185">Reference proteome</keyword>
<dbReference type="InterPro" id="IPR027417">
    <property type="entry name" value="P-loop_NTPase"/>
</dbReference>
<evidence type="ECO:0000259" key="17">
    <source>
        <dbReference type="Pfam" id="PF13476"/>
    </source>
</evidence>
<keyword evidence="8" id="KW-0227">DNA damage</keyword>
<dbReference type="Proteomes" id="UP000800093">
    <property type="component" value="Unassembled WGS sequence"/>
</dbReference>
<dbReference type="GO" id="GO:0003691">
    <property type="term" value="F:double-stranded telomeric DNA binding"/>
    <property type="evidence" value="ECO:0007669"/>
    <property type="project" value="TreeGrafter"/>
</dbReference>
<dbReference type="Gene3D" id="1.10.287.1490">
    <property type="match status" value="1"/>
</dbReference>
<dbReference type="GO" id="GO:0000722">
    <property type="term" value="P:telomere maintenance via recombination"/>
    <property type="evidence" value="ECO:0007669"/>
    <property type="project" value="TreeGrafter"/>
</dbReference>
<dbReference type="GO" id="GO:0051880">
    <property type="term" value="F:G-quadruplex DNA binding"/>
    <property type="evidence" value="ECO:0007669"/>
    <property type="project" value="TreeGrafter"/>
</dbReference>
<dbReference type="PANTHER" id="PTHR18867">
    <property type="entry name" value="RAD50"/>
    <property type="match status" value="1"/>
</dbReference>
<evidence type="ECO:0000256" key="10">
    <source>
        <dbReference type="ARBA" id="ARBA00022833"/>
    </source>
</evidence>
<keyword evidence="6" id="KW-0158">Chromosome</keyword>
<evidence type="ECO:0000313" key="18">
    <source>
        <dbReference type="EMBL" id="KAF2260241.1"/>
    </source>
</evidence>
<dbReference type="OrthoDB" id="18797at2759"/>
<comment type="similarity">
    <text evidence="4">Belongs to the SMC family. RAD50 subfamily.</text>
</comment>
<dbReference type="GO" id="GO:0030870">
    <property type="term" value="C:Mre11 complex"/>
    <property type="evidence" value="ECO:0007669"/>
    <property type="project" value="InterPro"/>
</dbReference>
<comment type="cofactor">
    <cofactor evidence="1">
        <name>Zn(2+)</name>
        <dbReference type="ChEBI" id="CHEBI:29105"/>
    </cofactor>
</comment>
<feature type="coiled-coil region" evidence="15">
    <location>
        <begin position="609"/>
        <end position="666"/>
    </location>
</feature>
<evidence type="ECO:0000256" key="2">
    <source>
        <dbReference type="ARBA" id="ARBA00004123"/>
    </source>
</evidence>
<keyword evidence="11 15" id="KW-0175">Coiled coil</keyword>
<dbReference type="InterPro" id="IPR038729">
    <property type="entry name" value="Rad50/SbcC_AAA"/>
</dbReference>
<dbReference type="GO" id="GO:0043047">
    <property type="term" value="F:single-stranded telomeric DNA binding"/>
    <property type="evidence" value="ECO:0007669"/>
    <property type="project" value="TreeGrafter"/>
</dbReference>
<proteinExistence type="inferred from homology"/>
<comment type="subcellular location">
    <subcellularLocation>
        <location evidence="3">Chromosome</location>
    </subcellularLocation>
    <subcellularLocation>
        <location evidence="2">Nucleus</location>
    </subcellularLocation>
</comment>
<keyword evidence="13" id="KW-0539">Nucleus</keyword>
<dbReference type="GO" id="GO:0000794">
    <property type="term" value="C:condensed nuclear chromosome"/>
    <property type="evidence" value="ECO:0007669"/>
    <property type="project" value="TreeGrafter"/>
</dbReference>
<evidence type="ECO:0000313" key="19">
    <source>
        <dbReference type="Proteomes" id="UP000800093"/>
    </source>
</evidence>
<evidence type="ECO:0000256" key="7">
    <source>
        <dbReference type="ARBA" id="ARBA00022723"/>
    </source>
</evidence>
<feature type="coiled-coil region" evidence="15">
    <location>
        <begin position="412"/>
        <end position="446"/>
    </location>
</feature>
<feature type="coiled-coil region" evidence="15">
    <location>
        <begin position="205"/>
        <end position="253"/>
    </location>
</feature>
<reference evidence="19" key="1">
    <citation type="journal article" date="2020" name="Stud. Mycol.">
        <title>101 Dothideomycetes genomes: A test case for predicting lifestyles and emergence of pathogens.</title>
        <authorList>
            <person name="Haridas S."/>
            <person name="Albert R."/>
            <person name="Binder M."/>
            <person name="Bloem J."/>
            <person name="LaButti K."/>
            <person name="Salamov A."/>
            <person name="Andreopoulos B."/>
            <person name="Baker S."/>
            <person name="Barry K."/>
            <person name="Bills G."/>
            <person name="Bluhm B."/>
            <person name="Cannon C."/>
            <person name="Castanera R."/>
            <person name="Culley D."/>
            <person name="Daum C."/>
            <person name="Ezra D."/>
            <person name="Gonzalez J."/>
            <person name="Henrissat B."/>
            <person name="Kuo A."/>
            <person name="Liang C."/>
            <person name="Lipzen A."/>
            <person name="Lutzoni F."/>
            <person name="Magnuson J."/>
            <person name="Mondo S."/>
            <person name="Nolan M."/>
            <person name="Ohm R."/>
            <person name="Pangilinan J."/>
            <person name="Park H.-J."/>
            <person name="Ramirez L."/>
            <person name="Alfaro M."/>
            <person name="Sun H."/>
            <person name="Tritt A."/>
            <person name="Yoshinaga Y."/>
            <person name="Zwiers L.-H."/>
            <person name="Turgeon B."/>
            <person name="Goodwin S."/>
            <person name="Spatafora J."/>
            <person name="Crous P."/>
            <person name="Grigoriev I."/>
        </authorList>
    </citation>
    <scope>NUCLEOTIDE SEQUENCE [LARGE SCALE GENOMIC DNA]</scope>
    <source>
        <strain evidence="19">CBS 304.66</strain>
    </source>
</reference>
<dbReference type="GO" id="GO:0006302">
    <property type="term" value="P:double-strand break repair"/>
    <property type="evidence" value="ECO:0007669"/>
    <property type="project" value="InterPro"/>
</dbReference>
<keyword evidence="12" id="KW-0234">DNA repair</keyword>
<keyword evidence="10" id="KW-0862">Zinc</keyword>
<dbReference type="GO" id="GO:0046872">
    <property type="term" value="F:metal ion binding"/>
    <property type="evidence" value="ECO:0007669"/>
    <property type="project" value="UniProtKB-KW"/>
</dbReference>
<gene>
    <name evidence="18" type="ORF">CC78DRAFT_501877</name>
</gene>
<feature type="coiled-coil region" evidence="15">
    <location>
        <begin position="864"/>
        <end position="898"/>
    </location>
</feature>
<dbReference type="Gene3D" id="3.40.50.300">
    <property type="entry name" value="P-loop containing nucleotide triphosphate hydrolases"/>
    <property type="match status" value="2"/>
</dbReference>
<organism evidence="18 19">
    <name type="scientific">Lojkania enalia</name>
    <dbReference type="NCBI Taxonomy" id="147567"/>
    <lineage>
        <taxon>Eukaryota</taxon>
        <taxon>Fungi</taxon>
        <taxon>Dikarya</taxon>
        <taxon>Ascomycota</taxon>
        <taxon>Pezizomycotina</taxon>
        <taxon>Dothideomycetes</taxon>
        <taxon>Pleosporomycetidae</taxon>
        <taxon>Pleosporales</taxon>
        <taxon>Pleosporales incertae sedis</taxon>
        <taxon>Lojkania</taxon>
    </lineage>
</organism>
<evidence type="ECO:0000256" key="8">
    <source>
        <dbReference type="ARBA" id="ARBA00022763"/>
    </source>
</evidence>
<evidence type="ECO:0000256" key="14">
    <source>
        <dbReference type="ARBA" id="ARBA00049360"/>
    </source>
</evidence>
<evidence type="ECO:0000256" key="5">
    <source>
        <dbReference type="ARBA" id="ARBA00017893"/>
    </source>
</evidence>
<evidence type="ECO:0000256" key="12">
    <source>
        <dbReference type="ARBA" id="ARBA00023204"/>
    </source>
</evidence>
<dbReference type="FunFam" id="3.40.50.300:FF:000947">
    <property type="entry name" value="DNA repair protein RAD50"/>
    <property type="match status" value="1"/>
</dbReference>
<feature type="domain" description="Rad50/SbcC-type AAA" evidence="17">
    <location>
        <begin position="6"/>
        <end position="234"/>
    </location>
</feature>
<evidence type="ECO:0000256" key="9">
    <source>
        <dbReference type="ARBA" id="ARBA00022801"/>
    </source>
</evidence>
<keyword evidence="9" id="KW-0378">Hydrolase</keyword>
<comment type="catalytic activity">
    <reaction evidence="14">
        <text>ATP + H2O = ADP + phosphate + H(+)</text>
        <dbReference type="Rhea" id="RHEA:13065"/>
        <dbReference type="ChEBI" id="CHEBI:15377"/>
        <dbReference type="ChEBI" id="CHEBI:15378"/>
        <dbReference type="ChEBI" id="CHEBI:30616"/>
        <dbReference type="ChEBI" id="CHEBI:43474"/>
        <dbReference type="ChEBI" id="CHEBI:456216"/>
    </reaction>
</comment>
<comment type="caution">
    <text evidence="18">The sequence shown here is derived from an EMBL/GenBank/DDBJ whole genome shotgun (WGS) entry which is preliminary data.</text>
</comment>
<evidence type="ECO:0000256" key="4">
    <source>
        <dbReference type="ARBA" id="ARBA00009439"/>
    </source>
</evidence>
<feature type="coiled-coil region" evidence="15">
    <location>
        <begin position="977"/>
        <end position="1074"/>
    </location>
</feature>
<dbReference type="FunFam" id="3.40.50.300:FF:001195">
    <property type="entry name" value="DNA repair protein rad50"/>
    <property type="match status" value="1"/>
</dbReference>
<dbReference type="Pfam" id="PF13476">
    <property type="entry name" value="AAA_23"/>
    <property type="match status" value="1"/>
</dbReference>
<dbReference type="GO" id="GO:0016887">
    <property type="term" value="F:ATP hydrolysis activity"/>
    <property type="evidence" value="ECO:0007669"/>
    <property type="project" value="InterPro"/>
</dbReference>
<evidence type="ECO:0000256" key="1">
    <source>
        <dbReference type="ARBA" id="ARBA00001947"/>
    </source>
</evidence>
<evidence type="ECO:0000256" key="15">
    <source>
        <dbReference type="SAM" id="Coils"/>
    </source>
</evidence>
<feature type="region of interest" description="Disordered" evidence="16">
    <location>
        <begin position="343"/>
        <end position="362"/>
    </location>
</feature>
<accession>A0A9P4K1J5</accession>
<dbReference type="EMBL" id="ML986686">
    <property type="protein sequence ID" value="KAF2260241.1"/>
    <property type="molecule type" value="Genomic_DNA"/>
</dbReference>
<evidence type="ECO:0000256" key="3">
    <source>
        <dbReference type="ARBA" id="ARBA00004286"/>
    </source>
</evidence>
<evidence type="ECO:0000256" key="13">
    <source>
        <dbReference type="ARBA" id="ARBA00023242"/>
    </source>
</evidence>
<dbReference type="PANTHER" id="PTHR18867:SF12">
    <property type="entry name" value="DNA REPAIR PROTEIN RAD50"/>
    <property type="match status" value="1"/>
</dbReference>
<evidence type="ECO:0000256" key="6">
    <source>
        <dbReference type="ARBA" id="ARBA00022454"/>
    </source>
</evidence>
<keyword evidence="7" id="KW-0479">Metal-binding</keyword>
<evidence type="ECO:0000256" key="16">
    <source>
        <dbReference type="SAM" id="MobiDB-lite"/>
    </source>
</evidence>
<name>A0A9P4K1J5_9PLEO</name>
<dbReference type="SUPFAM" id="SSF52540">
    <property type="entry name" value="P-loop containing nucleoside triphosphate hydrolases"/>
    <property type="match status" value="1"/>
</dbReference>
<evidence type="ECO:0000256" key="11">
    <source>
        <dbReference type="ARBA" id="ARBA00023054"/>
    </source>
</evidence>
<dbReference type="GO" id="GO:0070192">
    <property type="term" value="P:chromosome organization involved in meiotic cell cycle"/>
    <property type="evidence" value="ECO:0007669"/>
    <property type="project" value="TreeGrafter"/>
</dbReference>